<evidence type="ECO:0000313" key="5">
    <source>
        <dbReference type="EMBL" id="CAB3393058.1"/>
    </source>
</evidence>
<sequence>MMSEPFSELFDELGRIEQRLSDEGPGPELVEELGALRAQADEWMENWLVLEDRIAELCERFGLDLDLDASPINHENAPSNVAPETGPISPAPYPPKPEGSDGISMVWHIPPHLDSEALVRTFRKGIGFFDLWMYQEAAEELEKVLKQTGDFPVARLYLALAYIARGRGREAEPHLQILLSTEQSPWILTSVRHARAHVYAEQGRWREAAEDLVLAVEGGRGVPILHYNLAVALIRVGDWERAIEELINVLEVDSRDEEAWLVGIAVLKRLGRFRLAISWALHGYRLLPDSWRIGKELAILLDYFGRLEEAARIWKRLLRLQPRDPDLWSGWGWTRWRQGDRLSARGAWKKAASLDGKAGQVLLYLGWAALEVGDRIGAWRYLERAEQDETVKNAAHAAMGWIAKAKGQGAGSLSCRNGPAEVGPQELDSKPSGHGY</sequence>
<dbReference type="InterPro" id="IPR051012">
    <property type="entry name" value="CellSynth/LPSAsmb/PSIAsmb"/>
</dbReference>
<gene>
    <name evidence="5" type="ORF">COOX1_1720</name>
</gene>
<dbReference type="PANTHER" id="PTHR45586:SF1">
    <property type="entry name" value="LIPOPOLYSACCHARIDE ASSEMBLY PROTEIN B"/>
    <property type="match status" value="1"/>
</dbReference>
<dbReference type="Pfam" id="PF14559">
    <property type="entry name" value="TPR_19"/>
    <property type="match status" value="1"/>
</dbReference>
<evidence type="ECO:0000313" key="6">
    <source>
        <dbReference type="Proteomes" id="UP000502196"/>
    </source>
</evidence>
<accession>A0A6F9E898</accession>
<feature type="repeat" description="TPR" evidence="3">
    <location>
        <begin position="223"/>
        <end position="256"/>
    </location>
</feature>
<dbReference type="Pfam" id="PF13432">
    <property type="entry name" value="TPR_16"/>
    <property type="match status" value="1"/>
</dbReference>
<reference evidence="5 6" key="1">
    <citation type="submission" date="2020-04" db="EMBL/GenBank/DDBJ databases">
        <authorList>
            <person name="Hogendoorn C."/>
        </authorList>
    </citation>
    <scope>NUCLEOTIDE SEQUENCE [LARGE SCALE GENOMIC DNA]</scope>
    <source>
        <strain evidence="5">COOX1</strain>
    </source>
</reference>
<feature type="region of interest" description="Disordered" evidence="4">
    <location>
        <begin position="74"/>
        <end position="99"/>
    </location>
</feature>
<organism evidence="5 6">
    <name type="scientific">Kyrpidia spormannii</name>
    <dbReference type="NCBI Taxonomy" id="2055160"/>
    <lineage>
        <taxon>Bacteria</taxon>
        <taxon>Bacillati</taxon>
        <taxon>Bacillota</taxon>
        <taxon>Bacilli</taxon>
        <taxon>Bacillales</taxon>
        <taxon>Alicyclobacillaceae</taxon>
        <taxon>Kyrpidia</taxon>
    </lineage>
</organism>
<dbReference type="InterPro" id="IPR011990">
    <property type="entry name" value="TPR-like_helical_dom_sf"/>
</dbReference>
<evidence type="ECO:0000256" key="2">
    <source>
        <dbReference type="ARBA" id="ARBA00022803"/>
    </source>
</evidence>
<evidence type="ECO:0000256" key="3">
    <source>
        <dbReference type="PROSITE-ProRule" id="PRU00339"/>
    </source>
</evidence>
<dbReference type="PROSITE" id="PS50005">
    <property type="entry name" value="TPR"/>
    <property type="match status" value="1"/>
</dbReference>
<dbReference type="Proteomes" id="UP000502196">
    <property type="component" value="Chromosome"/>
</dbReference>
<dbReference type="AlphaFoldDB" id="A0A6F9E898"/>
<protein>
    <submittedName>
        <fullName evidence="5">Uncharacterized protein</fullName>
    </submittedName>
</protein>
<dbReference type="Gene3D" id="1.25.40.10">
    <property type="entry name" value="Tetratricopeptide repeat domain"/>
    <property type="match status" value="1"/>
</dbReference>
<proteinExistence type="predicted"/>
<dbReference type="SMART" id="SM00028">
    <property type="entry name" value="TPR"/>
    <property type="match status" value="5"/>
</dbReference>
<dbReference type="InterPro" id="IPR019734">
    <property type="entry name" value="TPR_rpt"/>
</dbReference>
<evidence type="ECO:0000256" key="1">
    <source>
        <dbReference type="ARBA" id="ARBA00022737"/>
    </source>
</evidence>
<dbReference type="EMBL" id="LR792683">
    <property type="protein sequence ID" value="CAB3393058.1"/>
    <property type="molecule type" value="Genomic_DNA"/>
</dbReference>
<dbReference type="PANTHER" id="PTHR45586">
    <property type="entry name" value="TPR REPEAT-CONTAINING PROTEIN PA4667"/>
    <property type="match status" value="1"/>
</dbReference>
<dbReference type="SUPFAM" id="SSF48452">
    <property type="entry name" value="TPR-like"/>
    <property type="match status" value="2"/>
</dbReference>
<evidence type="ECO:0000256" key="4">
    <source>
        <dbReference type="SAM" id="MobiDB-lite"/>
    </source>
</evidence>
<keyword evidence="2 3" id="KW-0802">TPR repeat</keyword>
<keyword evidence="1" id="KW-0677">Repeat</keyword>
<name>A0A6F9E898_9BACL</name>
<feature type="compositionally biased region" description="Basic and acidic residues" evidence="4">
    <location>
        <begin position="427"/>
        <end position="436"/>
    </location>
</feature>
<feature type="region of interest" description="Disordered" evidence="4">
    <location>
        <begin position="413"/>
        <end position="436"/>
    </location>
</feature>